<dbReference type="GO" id="GO:0004180">
    <property type="term" value="F:carboxypeptidase activity"/>
    <property type="evidence" value="ECO:0007669"/>
    <property type="project" value="UniProtKB-KW"/>
</dbReference>
<evidence type="ECO:0000256" key="5">
    <source>
        <dbReference type="ARBA" id="ARBA00022825"/>
    </source>
</evidence>
<dbReference type="Gene3D" id="3.50.30.60">
    <property type="entry name" value="LD-carboxypeptidase A C-terminal domain-like"/>
    <property type="match status" value="1"/>
</dbReference>
<evidence type="ECO:0000256" key="3">
    <source>
        <dbReference type="ARBA" id="ARBA00022670"/>
    </source>
</evidence>
<dbReference type="STRING" id="1526571.AT746_03970"/>
<reference evidence="9 10" key="1">
    <citation type="submission" date="2015-12" db="EMBL/GenBank/DDBJ databases">
        <title>Complete genome of Lacimicrobium alkaliphilum KCTC 32984.</title>
        <authorList>
            <person name="Kim S.-G."/>
            <person name="Lee Y.-J."/>
        </authorList>
    </citation>
    <scope>NUCLEOTIDE SEQUENCE [LARGE SCALE GENOMIC DNA]</scope>
    <source>
        <strain evidence="9 10">YelD216</strain>
    </source>
</reference>
<dbReference type="RefSeq" id="WP_062476733.1">
    <property type="nucleotide sequence ID" value="NZ_CP013650.1"/>
</dbReference>
<accession>A0A0U2ZEF7</accession>
<dbReference type="InterPro" id="IPR040921">
    <property type="entry name" value="Peptidase_S66C"/>
</dbReference>
<gene>
    <name evidence="9" type="ORF">AT746_03970</name>
</gene>
<dbReference type="GO" id="GO:0008236">
    <property type="term" value="F:serine-type peptidase activity"/>
    <property type="evidence" value="ECO:0007669"/>
    <property type="project" value="UniProtKB-KW"/>
</dbReference>
<evidence type="ECO:0000256" key="2">
    <source>
        <dbReference type="ARBA" id="ARBA00022645"/>
    </source>
</evidence>
<keyword evidence="10" id="KW-1185">Reference proteome</keyword>
<protein>
    <submittedName>
        <fullName evidence="9">LD-carboxypeptidase</fullName>
    </submittedName>
</protein>
<keyword evidence="2 9" id="KW-0121">Carboxypeptidase</keyword>
<dbReference type="SUPFAM" id="SSF52317">
    <property type="entry name" value="Class I glutamine amidotransferase-like"/>
    <property type="match status" value="1"/>
</dbReference>
<keyword evidence="4" id="KW-0378">Hydrolase</keyword>
<evidence type="ECO:0000259" key="8">
    <source>
        <dbReference type="Pfam" id="PF17676"/>
    </source>
</evidence>
<evidence type="ECO:0000256" key="4">
    <source>
        <dbReference type="ARBA" id="ARBA00022801"/>
    </source>
</evidence>
<dbReference type="Gene3D" id="3.40.50.10740">
    <property type="entry name" value="Class I glutamine amidotransferase-like"/>
    <property type="match status" value="1"/>
</dbReference>
<dbReference type="Pfam" id="PF02016">
    <property type="entry name" value="Peptidase_S66"/>
    <property type="match status" value="1"/>
</dbReference>
<dbReference type="KEGG" id="lal:AT746_03970"/>
<feature type="active site" description="Charge relay system" evidence="6">
    <location>
        <position position="315"/>
    </location>
</feature>
<dbReference type="GO" id="GO:0006508">
    <property type="term" value="P:proteolysis"/>
    <property type="evidence" value="ECO:0007669"/>
    <property type="project" value="UniProtKB-KW"/>
</dbReference>
<dbReference type="InterPro" id="IPR027461">
    <property type="entry name" value="Carboxypeptidase_A_C_sf"/>
</dbReference>
<dbReference type="PANTHER" id="PTHR30237:SF2">
    <property type="entry name" value="MUREIN TETRAPEPTIDE CARBOXYPEPTIDASE"/>
    <property type="match status" value="1"/>
</dbReference>
<dbReference type="InterPro" id="IPR029062">
    <property type="entry name" value="Class_I_gatase-like"/>
</dbReference>
<dbReference type="Proteomes" id="UP000068447">
    <property type="component" value="Chromosome"/>
</dbReference>
<keyword evidence="3" id="KW-0645">Protease</keyword>
<feature type="domain" description="LD-carboxypeptidase N-terminal" evidence="7">
    <location>
        <begin position="44"/>
        <end position="161"/>
    </location>
</feature>
<evidence type="ECO:0000259" key="7">
    <source>
        <dbReference type="Pfam" id="PF02016"/>
    </source>
</evidence>
<dbReference type="InterPro" id="IPR003507">
    <property type="entry name" value="S66_fam"/>
</dbReference>
<dbReference type="Pfam" id="PF17676">
    <property type="entry name" value="Peptidase_S66C"/>
    <property type="match status" value="1"/>
</dbReference>
<feature type="domain" description="LD-carboxypeptidase C-terminal" evidence="8">
    <location>
        <begin position="214"/>
        <end position="330"/>
    </location>
</feature>
<proteinExistence type="inferred from homology"/>
<keyword evidence="5" id="KW-0720">Serine protease</keyword>
<dbReference type="AlphaFoldDB" id="A0A0U2ZEF7"/>
<dbReference type="PANTHER" id="PTHR30237">
    <property type="entry name" value="MURAMOYLTETRAPEPTIDE CARBOXYPEPTIDASE"/>
    <property type="match status" value="1"/>
</dbReference>
<dbReference type="CDD" id="cd07025">
    <property type="entry name" value="Peptidase_S66"/>
    <property type="match status" value="1"/>
</dbReference>
<evidence type="ECO:0000313" key="10">
    <source>
        <dbReference type="Proteomes" id="UP000068447"/>
    </source>
</evidence>
<comment type="similarity">
    <text evidence="1">Belongs to the peptidase S66 family.</text>
</comment>
<feature type="active site" description="Nucleophile" evidence="6">
    <location>
        <position position="141"/>
    </location>
</feature>
<sequence>MDRRAFIKATAVSALATQLVPATSIAAADKRSMVPKRLQAGDKVAAIAPASAIFDPVELEIAKESFEALGLQVVPGKHVLDRHGYLAGKDEDRAADINAAFADPSIKGIIALRGGWGCNRVLPYLDFDTIGKNPKVLLGYSDITALLNSMYKETGLVSFHGPVGLSYWGDFQADQLRRVVFEGEQTMMQNYPQEEGALAMRSNRARTVKSGKARGILVGGNLTVLTSMIGSPYVPDMRGKILLLEDVGETIYRIDRYMSTLQMAGILDQVAGVVFGHCTKCEPQKGYGGFTLMEVMEHYLRPLNVPSYYGAQFGHIKDNHILPVGIEAEMDADAGTLRLLEPAVV</sequence>
<dbReference type="EMBL" id="CP013650">
    <property type="protein sequence ID" value="ALS97511.1"/>
    <property type="molecule type" value="Genomic_DNA"/>
</dbReference>
<evidence type="ECO:0000256" key="6">
    <source>
        <dbReference type="PIRSR" id="PIRSR028757-1"/>
    </source>
</evidence>
<name>A0A0U2ZEF7_9ALTE</name>
<feature type="active site" description="Charge relay system" evidence="6">
    <location>
        <position position="245"/>
    </location>
</feature>
<dbReference type="SUPFAM" id="SSF141986">
    <property type="entry name" value="LD-carboxypeptidase A C-terminal domain-like"/>
    <property type="match status" value="1"/>
</dbReference>
<dbReference type="PIRSF" id="PIRSF028757">
    <property type="entry name" value="LD-carboxypeptidase"/>
    <property type="match status" value="1"/>
</dbReference>
<evidence type="ECO:0000313" key="9">
    <source>
        <dbReference type="EMBL" id="ALS97511.1"/>
    </source>
</evidence>
<dbReference type="OrthoDB" id="9807329at2"/>
<evidence type="ECO:0000256" key="1">
    <source>
        <dbReference type="ARBA" id="ARBA00010233"/>
    </source>
</evidence>
<dbReference type="InterPro" id="IPR040449">
    <property type="entry name" value="Peptidase_S66_N"/>
</dbReference>
<dbReference type="InterPro" id="IPR027478">
    <property type="entry name" value="LdcA_N"/>
</dbReference>
<organism evidence="9 10">
    <name type="scientific">Lacimicrobium alkaliphilum</name>
    <dbReference type="NCBI Taxonomy" id="1526571"/>
    <lineage>
        <taxon>Bacteria</taxon>
        <taxon>Pseudomonadati</taxon>
        <taxon>Pseudomonadota</taxon>
        <taxon>Gammaproteobacteria</taxon>
        <taxon>Alteromonadales</taxon>
        <taxon>Alteromonadaceae</taxon>
        <taxon>Lacimicrobium</taxon>
    </lineage>
</organism>